<reference evidence="2" key="1">
    <citation type="submission" date="2017-09" db="EMBL/GenBank/DDBJ databases">
        <title>Depth-based differentiation of microbial function through sediment-hosted aquifers and enrichment of novel symbionts in the deep terrestrial subsurface.</title>
        <authorList>
            <person name="Probst A.J."/>
            <person name="Ladd B."/>
            <person name="Jarett J.K."/>
            <person name="Geller-Mcgrath D.E."/>
            <person name="Sieber C.M.K."/>
            <person name="Emerson J.B."/>
            <person name="Anantharaman K."/>
            <person name="Thomas B.C."/>
            <person name="Malmstrom R."/>
            <person name="Stieglmeier M."/>
            <person name="Klingl A."/>
            <person name="Woyke T."/>
            <person name="Ryan C.M."/>
            <person name="Banfield J.F."/>
        </authorList>
    </citation>
    <scope>NUCLEOTIDE SEQUENCE [LARGE SCALE GENOMIC DNA]</scope>
</reference>
<accession>A0A2M7TV37</accession>
<proteinExistence type="predicted"/>
<evidence type="ECO:0000313" key="2">
    <source>
        <dbReference type="Proteomes" id="UP000228503"/>
    </source>
</evidence>
<evidence type="ECO:0000313" key="1">
    <source>
        <dbReference type="EMBL" id="PIZ61669.1"/>
    </source>
</evidence>
<dbReference type="EMBL" id="PFOB01000078">
    <property type="protein sequence ID" value="PIZ61669.1"/>
    <property type="molecule type" value="Genomic_DNA"/>
</dbReference>
<name>A0A2M7TV37_9BACT</name>
<dbReference type="Pfam" id="PF05402">
    <property type="entry name" value="PqqD"/>
    <property type="match status" value="1"/>
</dbReference>
<dbReference type="InterPro" id="IPR041881">
    <property type="entry name" value="PqqD_sf"/>
</dbReference>
<dbReference type="Gene3D" id="1.10.10.1150">
    <property type="entry name" value="Coenzyme PQQ synthesis protein D (PqqD)"/>
    <property type="match status" value="1"/>
</dbReference>
<evidence type="ECO:0008006" key="3">
    <source>
        <dbReference type="Google" id="ProtNLM"/>
    </source>
</evidence>
<organism evidence="1 2">
    <name type="scientific">Candidatus Roizmanbacteria bacterium CG_4_10_14_0_2_um_filter_39_13</name>
    <dbReference type="NCBI Taxonomy" id="1974825"/>
    <lineage>
        <taxon>Bacteria</taxon>
        <taxon>Candidatus Roizmaniibacteriota</taxon>
    </lineage>
</organism>
<comment type="caution">
    <text evidence="1">The sequence shown here is derived from an EMBL/GenBank/DDBJ whole genome shotgun (WGS) entry which is preliminary data.</text>
</comment>
<protein>
    <recommendedName>
        <fullName evidence="3">PqqD family protein</fullName>
    </recommendedName>
</protein>
<dbReference type="InterPro" id="IPR008792">
    <property type="entry name" value="PQQD"/>
</dbReference>
<dbReference type="AlphaFoldDB" id="A0A2M7TV37"/>
<dbReference type="Proteomes" id="UP000228503">
    <property type="component" value="Unassembled WGS sequence"/>
</dbReference>
<sequence length="90" mass="10371">MRMKQKKIKINKGFVYQDVEDEMIIFDSENSVLLTFNETAAFIFKKLSKGVDVEKINTTLVKTYDVTEKVARKDINNLIGALLKKKIISE</sequence>
<gene>
    <name evidence="1" type="ORF">COY16_06195</name>
</gene>